<evidence type="ECO:0000313" key="2">
    <source>
        <dbReference type="Proteomes" id="UP000192408"/>
    </source>
</evidence>
<reference evidence="2" key="1">
    <citation type="submission" date="2017-04" db="EMBL/GenBank/DDBJ databases">
        <authorList>
            <person name="Varghese N."/>
            <person name="Submissions S."/>
        </authorList>
    </citation>
    <scope>NUCLEOTIDE SEQUENCE [LARGE SCALE GENOMIC DNA]</scope>
    <source>
        <strain evidence="2">DSM 23072</strain>
    </source>
</reference>
<evidence type="ECO:0000313" key="1">
    <source>
        <dbReference type="EMBL" id="SMB88615.1"/>
    </source>
</evidence>
<sequence length="92" mass="10939">MTKDEVLSVLKKHKFDIYRNIGFMIWSTRGDTYLVYTFENINQVVSVSFNRKPNIVKSTKVMRELFGERFTHLKSHPMDGVNCNYFRLETLN</sequence>
<accession>A0A1W1V5Q1</accession>
<name>A0A1W1V5Q1_9PAST</name>
<keyword evidence="2" id="KW-1185">Reference proteome</keyword>
<dbReference type="STRING" id="1122938.SAMN05660772_02839"/>
<dbReference type="AlphaFoldDB" id="A0A1W1V5Q1"/>
<dbReference type="EMBL" id="FWWV01000051">
    <property type="protein sequence ID" value="SMB88615.1"/>
    <property type="molecule type" value="Genomic_DNA"/>
</dbReference>
<proteinExistence type="predicted"/>
<organism evidence="1 2">
    <name type="scientific">Pasteurella testudinis DSM 23072</name>
    <dbReference type="NCBI Taxonomy" id="1122938"/>
    <lineage>
        <taxon>Bacteria</taxon>
        <taxon>Pseudomonadati</taxon>
        <taxon>Pseudomonadota</taxon>
        <taxon>Gammaproteobacteria</taxon>
        <taxon>Pasteurellales</taxon>
        <taxon>Pasteurellaceae</taxon>
        <taxon>Pasteurella</taxon>
    </lineage>
</organism>
<gene>
    <name evidence="1" type="ORF">SAMN05660772_02839</name>
</gene>
<protein>
    <submittedName>
        <fullName evidence="1">Uncharacterized protein</fullName>
    </submittedName>
</protein>
<dbReference type="Proteomes" id="UP000192408">
    <property type="component" value="Unassembled WGS sequence"/>
</dbReference>